<sequence>MIAQVLFVLGLTIFGGYAIPIDPYGSSLLSSPGISYAAPNLLTSSISLAPKVLAAPAISTAVIQHAAPTLLASPGLAVAKVAVPEPYDPNPQYSFSYGVTDQKTGDSKQQSETLVNGVVQGSYSLAEPDGTIRKVTYTADKVNGFNAIVEKKGVAVVAKPALAVQAIPAITKVAYAAPAITKIGLGLAPALSPGLSLGHY</sequence>
<dbReference type="PANTHER" id="PTHR12236">
    <property type="entry name" value="STRUCTURAL CONTITUENT OF CUTICLE"/>
    <property type="match status" value="1"/>
</dbReference>
<reference evidence="5" key="1">
    <citation type="submission" date="2025-08" db="UniProtKB">
        <authorList>
            <consortium name="RefSeq"/>
        </authorList>
    </citation>
    <scope>IDENTIFICATION</scope>
    <source>
        <strain evidence="5">11010-0011.00</strain>
        <tissue evidence="5">Whole body</tissue>
    </source>
</reference>
<dbReference type="OrthoDB" id="7789829at2759"/>
<dbReference type="RefSeq" id="XP_030380350.1">
    <property type="nucleotide sequence ID" value="XM_030524490.1"/>
</dbReference>
<keyword evidence="4" id="KW-1185">Reference proteome</keyword>
<name>A0A6J2TXP7_DROLE</name>
<dbReference type="Proteomes" id="UP000504634">
    <property type="component" value="Unplaced"/>
</dbReference>
<dbReference type="GO" id="GO:0005615">
    <property type="term" value="C:extracellular space"/>
    <property type="evidence" value="ECO:0007669"/>
    <property type="project" value="TreeGrafter"/>
</dbReference>
<dbReference type="PROSITE" id="PS51155">
    <property type="entry name" value="CHIT_BIND_RR_2"/>
    <property type="match status" value="1"/>
</dbReference>
<keyword evidence="1 2" id="KW-0193">Cuticle</keyword>
<proteinExistence type="predicted"/>
<feature type="signal peptide" evidence="3">
    <location>
        <begin position="1"/>
        <end position="18"/>
    </location>
</feature>
<organism evidence="4 5">
    <name type="scientific">Drosophila lebanonensis</name>
    <name type="common">Fruit fly</name>
    <name type="synonym">Scaptodrosophila lebanonensis</name>
    <dbReference type="NCBI Taxonomy" id="7225"/>
    <lineage>
        <taxon>Eukaryota</taxon>
        <taxon>Metazoa</taxon>
        <taxon>Ecdysozoa</taxon>
        <taxon>Arthropoda</taxon>
        <taxon>Hexapoda</taxon>
        <taxon>Insecta</taxon>
        <taxon>Pterygota</taxon>
        <taxon>Neoptera</taxon>
        <taxon>Endopterygota</taxon>
        <taxon>Diptera</taxon>
        <taxon>Brachycera</taxon>
        <taxon>Muscomorpha</taxon>
        <taxon>Ephydroidea</taxon>
        <taxon>Drosophilidae</taxon>
        <taxon>Scaptodrosophila</taxon>
    </lineage>
</organism>
<dbReference type="CTD" id="38510"/>
<evidence type="ECO:0000256" key="3">
    <source>
        <dbReference type="SAM" id="SignalP"/>
    </source>
</evidence>
<gene>
    <name evidence="5" type="primary">LOC115628402</name>
</gene>
<dbReference type="InterPro" id="IPR051217">
    <property type="entry name" value="Insect_Cuticle_Struc_Prot"/>
</dbReference>
<keyword evidence="3" id="KW-0732">Signal</keyword>
<dbReference type="GO" id="GO:0031012">
    <property type="term" value="C:extracellular matrix"/>
    <property type="evidence" value="ECO:0007669"/>
    <property type="project" value="TreeGrafter"/>
</dbReference>
<dbReference type="PROSITE" id="PS00233">
    <property type="entry name" value="CHIT_BIND_RR_1"/>
    <property type="match status" value="1"/>
</dbReference>
<dbReference type="Pfam" id="PF00379">
    <property type="entry name" value="Chitin_bind_4"/>
    <property type="match status" value="1"/>
</dbReference>
<protein>
    <submittedName>
        <fullName evidence="5">Larval cuticle protein A2B</fullName>
    </submittedName>
</protein>
<evidence type="ECO:0000256" key="2">
    <source>
        <dbReference type="PROSITE-ProRule" id="PRU00497"/>
    </source>
</evidence>
<evidence type="ECO:0000313" key="5">
    <source>
        <dbReference type="RefSeq" id="XP_030380350.1"/>
    </source>
</evidence>
<dbReference type="GO" id="GO:0042302">
    <property type="term" value="F:structural constituent of cuticle"/>
    <property type="evidence" value="ECO:0007669"/>
    <property type="project" value="UniProtKB-UniRule"/>
</dbReference>
<dbReference type="InterPro" id="IPR000618">
    <property type="entry name" value="Insect_cuticle"/>
</dbReference>
<feature type="chain" id="PRO_5026969766" evidence="3">
    <location>
        <begin position="19"/>
        <end position="200"/>
    </location>
</feature>
<evidence type="ECO:0000256" key="1">
    <source>
        <dbReference type="ARBA" id="ARBA00022460"/>
    </source>
</evidence>
<accession>A0A6J2TXP7</accession>
<dbReference type="PRINTS" id="PR00947">
    <property type="entry name" value="CUTICLE"/>
</dbReference>
<evidence type="ECO:0000313" key="4">
    <source>
        <dbReference type="Proteomes" id="UP000504634"/>
    </source>
</evidence>
<dbReference type="PANTHER" id="PTHR12236:SF29">
    <property type="entry name" value="CUTICULAR PROTEIN 64AC"/>
    <property type="match status" value="1"/>
</dbReference>
<dbReference type="InterPro" id="IPR031311">
    <property type="entry name" value="CHIT_BIND_RR_consensus"/>
</dbReference>
<dbReference type="GeneID" id="115628402"/>
<dbReference type="AlphaFoldDB" id="A0A6J2TXP7"/>